<proteinExistence type="inferred from homology"/>
<comment type="similarity">
    <text evidence="1">Belongs to the thioesterase PaaI family.</text>
</comment>
<dbReference type="InterPro" id="IPR006683">
    <property type="entry name" value="Thioestr_dom"/>
</dbReference>
<dbReference type="EMBL" id="CAWUHB010000041">
    <property type="protein sequence ID" value="CAK7228005.1"/>
    <property type="molecule type" value="Genomic_DNA"/>
</dbReference>
<dbReference type="PANTHER" id="PTHR21660:SF1">
    <property type="entry name" value="ACYL-COENZYME A THIOESTERASE 13"/>
    <property type="match status" value="1"/>
</dbReference>
<dbReference type="PANTHER" id="PTHR21660">
    <property type="entry name" value="THIOESTERASE SUPERFAMILY MEMBER-RELATED"/>
    <property type="match status" value="1"/>
</dbReference>
<dbReference type="Gene3D" id="3.10.129.10">
    <property type="entry name" value="Hotdog Thioesterase"/>
    <property type="match status" value="1"/>
</dbReference>
<reference evidence="4 5" key="1">
    <citation type="submission" date="2024-01" db="EMBL/GenBank/DDBJ databases">
        <authorList>
            <person name="Allen C."/>
            <person name="Tagirdzhanova G."/>
        </authorList>
    </citation>
    <scope>NUCLEOTIDE SEQUENCE [LARGE SCALE GENOMIC DNA]</scope>
</reference>
<evidence type="ECO:0000256" key="1">
    <source>
        <dbReference type="ARBA" id="ARBA00008324"/>
    </source>
</evidence>
<evidence type="ECO:0000313" key="5">
    <source>
        <dbReference type="Proteomes" id="UP001642405"/>
    </source>
</evidence>
<name>A0ABP0CA39_9PEZI</name>
<keyword evidence="2" id="KW-0378">Hydrolase</keyword>
<accession>A0ABP0CA39</accession>
<sequence>MAGSKMNNFQRIQKLLDLIKDLDESYTKDYVSSFIPFLELVSADDFEEAARHHHPRRIVFAYTVQPEHCNRLGNMHGGATATLFDFCTSLATALLPEKKSAKDTGDAGDAGDKGESAKDQDIFKSWRRLGVSRTLAVTYVRPAPCLGEVLIECEQVHTGKRMASLRGVLRRRKDGAVLATCDHGKVILEPEAVPSPKL</sequence>
<evidence type="ECO:0000259" key="3">
    <source>
        <dbReference type="Pfam" id="PF03061"/>
    </source>
</evidence>
<evidence type="ECO:0000313" key="4">
    <source>
        <dbReference type="EMBL" id="CAK7228005.1"/>
    </source>
</evidence>
<comment type="caution">
    <text evidence="4">The sequence shown here is derived from an EMBL/GenBank/DDBJ whole genome shotgun (WGS) entry which is preliminary data.</text>
</comment>
<dbReference type="Proteomes" id="UP001642405">
    <property type="component" value="Unassembled WGS sequence"/>
</dbReference>
<keyword evidence="5" id="KW-1185">Reference proteome</keyword>
<dbReference type="SUPFAM" id="SSF54637">
    <property type="entry name" value="Thioesterase/thiol ester dehydrase-isomerase"/>
    <property type="match status" value="1"/>
</dbReference>
<dbReference type="Pfam" id="PF03061">
    <property type="entry name" value="4HBT"/>
    <property type="match status" value="1"/>
</dbReference>
<organism evidence="4 5">
    <name type="scientific">Sporothrix curviconia</name>
    <dbReference type="NCBI Taxonomy" id="1260050"/>
    <lineage>
        <taxon>Eukaryota</taxon>
        <taxon>Fungi</taxon>
        <taxon>Dikarya</taxon>
        <taxon>Ascomycota</taxon>
        <taxon>Pezizomycotina</taxon>
        <taxon>Sordariomycetes</taxon>
        <taxon>Sordariomycetidae</taxon>
        <taxon>Ophiostomatales</taxon>
        <taxon>Ophiostomataceae</taxon>
        <taxon>Sporothrix</taxon>
    </lineage>
</organism>
<protein>
    <recommendedName>
        <fullName evidence="3">Thioesterase domain-containing protein</fullName>
    </recommendedName>
</protein>
<dbReference type="InterPro" id="IPR039298">
    <property type="entry name" value="ACOT13"/>
</dbReference>
<dbReference type="InterPro" id="IPR029069">
    <property type="entry name" value="HotDog_dom_sf"/>
</dbReference>
<feature type="domain" description="Thioesterase" evidence="3">
    <location>
        <begin position="73"/>
        <end position="175"/>
    </location>
</feature>
<gene>
    <name evidence="4" type="ORF">SCUCBS95973_006736</name>
</gene>
<evidence type="ECO:0000256" key="2">
    <source>
        <dbReference type="ARBA" id="ARBA00022801"/>
    </source>
</evidence>
<dbReference type="CDD" id="cd03443">
    <property type="entry name" value="PaaI_thioesterase"/>
    <property type="match status" value="1"/>
</dbReference>